<dbReference type="AlphaFoldDB" id="A0A1Y2DB69"/>
<dbReference type="GO" id="GO:0016787">
    <property type="term" value="F:hydrolase activity"/>
    <property type="evidence" value="ECO:0007669"/>
    <property type="project" value="UniProtKB-KW"/>
</dbReference>
<feature type="non-terminal residue" evidence="5">
    <location>
        <position position="1"/>
    </location>
</feature>
<keyword evidence="3" id="KW-0378">Hydrolase</keyword>
<dbReference type="Proteomes" id="UP000193920">
    <property type="component" value="Unassembled WGS sequence"/>
</dbReference>
<dbReference type="InterPro" id="IPR002883">
    <property type="entry name" value="CBM10/Dockerin_dom"/>
</dbReference>
<comment type="caution">
    <text evidence="5">The sequence shown here is derived from an EMBL/GenBank/DDBJ whole genome shotgun (WGS) entry which is preliminary data.</text>
</comment>
<reference evidence="5 6" key="1">
    <citation type="submission" date="2016-08" db="EMBL/GenBank/DDBJ databases">
        <title>A Parts List for Fungal Cellulosomes Revealed by Comparative Genomics.</title>
        <authorList>
            <consortium name="DOE Joint Genome Institute"/>
            <person name="Haitjema C.H."/>
            <person name="Gilmore S.P."/>
            <person name="Henske J.K."/>
            <person name="Solomon K.V."/>
            <person name="De Groot R."/>
            <person name="Kuo A."/>
            <person name="Mondo S.J."/>
            <person name="Salamov A.A."/>
            <person name="Labutti K."/>
            <person name="Zhao Z."/>
            <person name="Chiniquy J."/>
            <person name="Barry K."/>
            <person name="Brewer H.M."/>
            <person name="Purvine S.O."/>
            <person name="Wright A.T."/>
            <person name="Boxma B."/>
            <person name="Van Alen T."/>
            <person name="Hackstein J.H."/>
            <person name="Baker S.E."/>
            <person name="Grigoriev I.V."/>
            <person name="O'Malley M.A."/>
        </authorList>
    </citation>
    <scope>NUCLEOTIDE SEQUENCE [LARGE SCALE GENOMIC DNA]</scope>
    <source>
        <strain evidence="5 6">G1</strain>
    </source>
</reference>
<dbReference type="Gene3D" id="3.90.1220.10">
    <property type="entry name" value="Cellulose docking domain, dockering"/>
    <property type="match status" value="2"/>
</dbReference>
<dbReference type="InterPro" id="IPR009034">
    <property type="entry name" value="Dockerin_dom_fun_sf"/>
</dbReference>
<sequence>CSFEVLGYHCCSSVNPKVVKEDEYGKWGEEDGQLCGIDNTSTSDCPVDDYPCCSPEITEVAYTDETGTWGIENDGWC</sequence>
<evidence type="ECO:0000259" key="4">
    <source>
        <dbReference type="PROSITE" id="PS51763"/>
    </source>
</evidence>
<feature type="domain" description="CBM10" evidence="4">
    <location>
        <begin position="40"/>
        <end position="77"/>
    </location>
</feature>
<protein>
    <recommendedName>
        <fullName evidence="4">CBM10 domain-containing protein</fullName>
    </recommendedName>
</protein>
<keyword evidence="6" id="KW-1185">Reference proteome</keyword>
<evidence type="ECO:0000313" key="5">
    <source>
        <dbReference type="EMBL" id="ORY56512.1"/>
    </source>
</evidence>
<dbReference type="PROSITE" id="PS51763">
    <property type="entry name" value="CBM10"/>
    <property type="match status" value="2"/>
</dbReference>
<feature type="domain" description="CBM10" evidence="4">
    <location>
        <begin position="1"/>
        <end position="38"/>
    </location>
</feature>
<evidence type="ECO:0000256" key="2">
    <source>
        <dbReference type="ARBA" id="ARBA00022737"/>
    </source>
</evidence>
<dbReference type="Pfam" id="PF02013">
    <property type="entry name" value="CBM_10"/>
    <property type="match status" value="2"/>
</dbReference>
<dbReference type="SUPFAM" id="SSF64571">
    <property type="entry name" value="Cellulose docking domain, dockering"/>
    <property type="match status" value="2"/>
</dbReference>
<evidence type="ECO:0000256" key="3">
    <source>
        <dbReference type="ARBA" id="ARBA00022801"/>
    </source>
</evidence>
<dbReference type="OrthoDB" id="2096654at2759"/>
<organism evidence="5 6">
    <name type="scientific">Neocallimastix californiae</name>
    <dbReference type="NCBI Taxonomy" id="1754190"/>
    <lineage>
        <taxon>Eukaryota</taxon>
        <taxon>Fungi</taxon>
        <taxon>Fungi incertae sedis</taxon>
        <taxon>Chytridiomycota</taxon>
        <taxon>Chytridiomycota incertae sedis</taxon>
        <taxon>Neocallimastigomycetes</taxon>
        <taxon>Neocallimastigales</taxon>
        <taxon>Neocallimastigaceae</taxon>
        <taxon>Neocallimastix</taxon>
    </lineage>
</organism>
<accession>A0A1Y2DB69</accession>
<keyword evidence="1" id="KW-0732">Signal</keyword>
<evidence type="ECO:0000256" key="1">
    <source>
        <dbReference type="ARBA" id="ARBA00022729"/>
    </source>
</evidence>
<proteinExistence type="predicted"/>
<gene>
    <name evidence="5" type="ORF">LY90DRAFT_369990</name>
</gene>
<feature type="non-terminal residue" evidence="5">
    <location>
        <position position="77"/>
    </location>
</feature>
<evidence type="ECO:0000313" key="6">
    <source>
        <dbReference type="Proteomes" id="UP000193920"/>
    </source>
</evidence>
<keyword evidence="2" id="KW-0677">Repeat</keyword>
<name>A0A1Y2DB69_9FUNG</name>
<dbReference type="EMBL" id="MCOG01000073">
    <property type="protein sequence ID" value="ORY56512.1"/>
    <property type="molecule type" value="Genomic_DNA"/>
</dbReference>